<sequence length="131" mass="15210">MPTYLVLSFFTHLKWAFDFITHHIFFHHRMFVMPEDHHGGGGATPVDEVECGVCSRKIEDDDEMSESSCNHFFHRHCLDVWIACRRTTCPSCHDSLAKMGGARMVDGWEVLYFDYCNAIQDGGDYGSWWLR</sequence>
<gene>
    <name evidence="1" type="ORF">L2E82_17288</name>
</gene>
<evidence type="ECO:0000313" key="1">
    <source>
        <dbReference type="EMBL" id="KAI3767200.1"/>
    </source>
</evidence>
<reference evidence="2" key="1">
    <citation type="journal article" date="2022" name="Mol. Ecol. Resour.">
        <title>The genomes of chicory, endive, great burdock and yacon provide insights into Asteraceae palaeo-polyploidization history and plant inulin production.</title>
        <authorList>
            <person name="Fan W."/>
            <person name="Wang S."/>
            <person name="Wang H."/>
            <person name="Wang A."/>
            <person name="Jiang F."/>
            <person name="Liu H."/>
            <person name="Zhao H."/>
            <person name="Xu D."/>
            <person name="Zhang Y."/>
        </authorList>
    </citation>
    <scope>NUCLEOTIDE SEQUENCE [LARGE SCALE GENOMIC DNA]</scope>
    <source>
        <strain evidence="2">cv. Punajuju</strain>
    </source>
</reference>
<dbReference type="Proteomes" id="UP001055811">
    <property type="component" value="Linkage Group LG03"/>
</dbReference>
<name>A0ACB9F8E3_CICIN</name>
<proteinExistence type="predicted"/>
<reference evidence="1 2" key="2">
    <citation type="journal article" date="2022" name="Mol. Ecol. Resour.">
        <title>The genomes of chicory, endive, great burdock and yacon provide insights into Asteraceae paleo-polyploidization history and plant inulin production.</title>
        <authorList>
            <person name="Fan W."/>
            <person name="Wang S."/>
            <person name="Wang H."/>
            <person name="Wang A."/>
            <person name="Jiang F."/>
            <person name="Liu H."/>
            <person name="Zhao H."/>
            <person name="Xu D."/>
            <person name="Zhang Y."/>
        </authorList>
    </citation>
    <scope>NUCLEOTIDE SEQUENCE [LARGE SCALE GENOMIC DNA]</scope>
    <source>
        <strain evidence="2">cv. Punajuju</strain>
        <tissue evidence="1">Leaves</tissue>
    </source>
</reference>
<comment type="caution">
    <text evidence="1">The sequence shown here is derived from an EMBL/GenBank/DDBJ whole genome shotgun (WGS) entry which is preliminary data.</text>
</comment>
<accession>A0ACB9F8E3</accession>
<keyword evidence="2" id="KW-1185">Reference proteome</keyword>
<organism evidence="1 2">
    <name type="scientific">Cichorium intybus</name>
    <name type="common">Chicory</name>
    <dbReference type="NCBI Taxonomy" id="13427"/>
    <lineage>
        <taxon>Eukaryota</taxon>
        <taxon>Viridiplantae</taxon>
        <taxon>Streptophyta</taxon>
        <taxon>Embryophyta</taxon>
        <taxon>Tracheophyta</taxon>
        <taxon>Spermatophyta</taxon>
        <taxon>Magnoliopsida</taxon>
        <taxon>eudicotyledons</taxon>
        <taxon>Gunneridae</taxon>
        <taxon>Pentapetalae</taxon>
        <taxon>asterids</taxon>
        <taxon>campanulids</taxon>
        <taxon>Asterales</taxon>
        <taxon>Asteraceae</taxon>
        <taxon>Cichorioideae</taxon>
        <taxon>Cichorieae</taxon>
        <taxon>Cichoriinae</taxon>
        <taxon>Cichorium</taxon>
    </lineage>
</organism>
<evidence type="ECO:0000313" key="2">
    <source>
        <dbReference type="Proteomes" id="UP001055811"/>
    </source>
</evidence>
<dbReference type="EMBL" id="CM042011">
    <property type="protein sequence ID" value="KAI3767200.1"/>
    <property type="molecule type" value="Genomic_DNA"/>
</dbReference>
<protein>
    <submittedName>
        <fullName evidence="1">Uncharacterized protein</fullName>
    </submittedName>
</protein>